<evidence type="ECO:0008006" key="3">
    <source>
        <dbReference type="Google" id="ProtNLM"/>
    </source>
</evidence>
<gene>
    <name evidence="1" type="ORF">L485_22365</name>
</gene>
<dbReference type="PATRIC" id="fig|1114964.3.peg.4385"/>
<sequence>MSAICKAAGIAPTTPSRWKRGKNGATLDRIQRLNDALAEILDSAA</sequence>
<comment type="caution">
    <text evidence="1">The sequence shown here is derived from an EMBL/GenBank/DDBJ whole genome shotgun (WGS) entry which is preliminary data.</text>
</comment>
<accession>T0HBW1</accession>
<protein>
    <recommendedName>
        <fullName evidence="3">HTH cro/C1-type domain-containing protein</fullName>
    </recommendedName>
</protein>
<name>T0HBW1_9SPHN</name>
<evidence type="ECO:0000313" key="1">
    <source>
        <dbReference type="EMBL" id="EQA96829.1"/>
    </source>
</evidence>
<dbReference type="EMBL" id="ATIB01000088">
    <property type="protein sequence ID" value="EQA96829.1"/>
    <property type="molecule type" value="Genomic_DNA"/>
</dbReference>
<evidence type="ECO:0000313" key="2">
    <source>
        <dbReference type="Proteomes" id="UP000015524"/>
    </source>
</evidence>
<reference evidence="1 2" key="1">
    <citation type="journal article" date="2013" name="Genome Announc.">
        <title>Draft Genome Sequence of a Hexachlorocyclohexane-Degrading Bacterium, Sphingobium baderi Strain LL03T.</title>
        <authorList>
            <person name="Kaur J."/>
            <person name="Verma H."/>
            <person name="Tripathi C."/>
            <person name="Khurana J.P."/>
            <person name="Lal R."/>
        </authorList>
    </citation>
    <scope>NUCLEOTIDE SEQUENCE [LARGE SCALE GENOMIC DNA]</scope>
    <source>
        <strain evidence="1 2">LL03</strain>
    </source>
</reference>
<proteinExistence type="predicted"/>
<organism evidence="1 2">
    <name type="scientific">Sphingobium baderi LL03</name>
    <dbReference type="NCBI Taxonomy" id="1114964"/>
    <lineage>
        <taxon>Bacteria</taxon>
        <taxon>Pseudomonadati</taxon>
        <taxon>Pseudomonadota</taxon>
        <taxon>Alphaproteobacteria</taxon>
        <taxon>Sphingomonadales</taxon>
        <taxon>Sphingomonadaceae</taxon>
        <taxon>Sphingobium</taxon>
    </lineage>
</organism>
<keyword evidence="2" id="KW-1185">Reference proteome</keyword>
<dbReference type="AlphaFoldDB" id="T0HBW1"/>
<dbReference type="Proteomes" id="UP000015524">
    <property type="component" value="Unassembled WGS sequence"/>
</dbReference>